<sequence>MRALLSTTGSRGDVQPLLALAVRLRELGHEARLSAPPDFAELAAAHAVPFVPVGPRVRSGATGDPKDAVADMVAGQFATLRAAAAGCDVLVGCNQLQVAAHSVAELLGLRYVFADYSPIAFPSAHHLPPRLPGPRPEPGADPRTVWAQEAARRNAVFGPALNDQRTAAGLAPVTDVLAHILTDRPLLAADPALAPWPAPADLDVTQTGAWLLPDERPLPPEVTDFLADGEAPVYFGFGSTHTPRSTGAAVVEAARALGRRAIVLRGWADLDLAAAPDCLAITEANFGALFPRVAAVVHHGGAGTTTAAALAGVPQVVVPHRYDQYYFADRVQALGIGAAGDESLTGALERALGAAAAAKAFEVRTDGVRIAARYVLG</sequence>
<dbReference type="SUPFAM" id="SSF53756">
    <property type="entry name" value="UDP-Glycosyltransferase/glycogen phosphorylase"/>
    <property type="match status" value="1"/>
</dbReference>
<dbReference type="PANTHER" id="PTHR48050">
    <property type="entry name" value="STEROL 3-BETA-GLUCOSYLTRANSFERASE"/>
    <property type="match status" value="1"/>
</dbReference>
<dbReference type="InterPro" id="IPR002213">
    <property type="entry name" value="UDP_glucos_trans"/>
</dbReference>
<dbReference type="GO" id="GO:0005975">
    <property type="term" value="P:carbohydrate metabolic process"/>
    <property type="evidence" value="ECO:0007669"/>
    <property type="project" value="InterPro"/>
</dbReference>
<evidence type="ECO:0000259" key="3">
    <source>
        <dbReference type="Pfam" id="PF03033"/>
    </source>
</evidence>
<comment type="pathway">
    <text evidence="1">Antibiotic biosynthesis; vancomycin biosynthesis.</text>
</comment>
<dbReference type="Pfam" id="PF06722">
    <property type="entry name" value="EryCIII-like_C"/>
    <property type="match status" value="1"/>
</dbReference>
<keyword evidence="5" id="KW-0328">Glycosyltransferase</keyword>
<protein>
    <submittedName>
        <fullName evidence="5">Vancomycin aglycone glucosyltransferase</fullName>
        <ecNumber evidence="5">2.4.1.310</ecNumber>
    </submittedName>
</protein>
<dbReference type="InterPro" id="IPR010610">
    <property type="entry name" value="EryCIII-like_C"/>
</dbReference>
<dbReference type="Pfam" id="PF03033">
    <property type="entry name" value="Glyco_transf_28"/>
    <property type="match status" value="1"/>
</dbReference>
<dbReference type="UniPathway" id="UPA00162"/>
<reference evidence="5 6" key="1">
    <citation type="submission" date="2020-08" db="EMBL/GenBank/DDBJ databases">
        <title>Genomic Encyclopedia of Type Strains, Phase III (KMG-III): the genomes of soil and plant-associated and newly described type strains.</title>
        <authorList>
            <person name="Whitman W."/>
        </authorList>
    </citation>
    <scope>NUCLEOTIDE SEQUENCE [LARGE SCALE GENOMIC DNA]</scope>
    <source>
        <strain evidence="5 6">CECT 8960</strain>
    </source>
</reference>
<gene>
    <name evidence="5" type="ORF">FHR82_001975</name>
</gene>
<dbReference type="InterPro" id="IPR050426">
    <property type="entry name" value="Glycosyltransferase_28"/>
</dbReference>
<dbReference type="AlphaFoldDB" id="A0A7W7VD18"/>
<dbReference type="Gene3D" id="3.40.50.2000">
    <property type="entry name" value="Glycogen Phosphorylase B"/>
    <property type="match status" value="2"/>
</dbReference>
<feature type="domain" description="Erythromycin biosynthesis protein CIII-like C-terminal" evidence="4">
    <location>
        <begin position="271"/>
        <end position="340"/>
    </location>
</feature>
<dbReference type="GO" id="GO:0033072">
    <property type="term" value="P:vancomycin biosynthetic process"/>
    <property type="evidence" value="ECO:0007669"/>
    <property type="project" value="UniProtKB-UniPathway"/>
</dbReference>
<dbReference type="EMBL" id="JACHJQ010000002">
    <property type="protein sequence ID" value="MBB4905758.1"/>
    <property type="molecule type" value="Genomic_DNA"/>
</dbReference>
<name>A0A7W7VD18_9PSEU</name>
<dbReference type="RefSeq" id="WP_184809940.1">
    <property type="nucleotide sequence ID" value="NZ_JACHJQ010000002.1"/>
</dbReference>
<proteinExistence type="predicted"/>
<feature type="domain" description="Glycosyltransferase family 28 N-terminal" evidence="3">
    <location>
        <begin position="4"/>
        <end position="70"/>
    </location>
</feature>
<dbReference type="GO" id="GO:0008194">
    <property type="term" value="F:UDP-glycosyltransferase activity"/>
    <property type="evidence" value="ECO:0007669"/>
    <property type="project" value="InterPro"/>
</dbReference>
<evidence type="ECO:0000259" key="4">
    <source>
        <dbReference type="Pfam" id="PF06722"/>
    </source>
</evidence>
<dbReference type="InterPro" id="IPR004276">
    <property type="entry name" value="GlycoTrans_28_N"/>
</dbReference>
<dbReference type="GO" id="GO:0016758">
    <property type="term" value="F:hexosyltransferase activity"/>
    <property type="evidence" value="ECO:0007669"/>
    <property type="project" value="InterPro"/>
</dbReference>
<dbReference type="EC" id="2.4.1.310" evidence="5"/>
<keyword evidence="6" id="KW-1185">Reference proteome</keyword>
<evidence type="ECO:0000256" key="1">
    <source>
        <dbReference type="ARBA" id="ARBA00004660"/>
    </source>
</evidence>
<dbReference type="PANTHER" id="PTHR48050:SF13">
    <property type="entry name" value="STEROL 3-BETA-GLUCOSYLTRANSFERASE UGT80A2"/>
    <property type="match status" value="1"/>
</dbReference>
<evidence type="ECO:0000313" key="5">
    <source>
        <dbReference type="EMBL" id="MBB4905758.1"/>
    </source>
</evidence>
<comment type="caution">
    <text evidence="5">The sequence shown here is derived from an EMBL/GenBank/DDBJ whole genome shotgun (WGS) entry which is preliminary data.</text>
</comment>
<dbReference type="FunFam" id="3.40.50.2000:FF:000009">
    <property type="entry name" value="Sterol 3-beta-glucosyltransferase UGT80A2"/>
    <property type="match status" value="1"/>
</dbReference>
<organism evidence="5 6">
    <name type="scientific">Actinophytocola algeriensis</name>
    <dbReference type="NCBI Taxonomy" id="1768010"/>
    <lineage>
        <taxon>Bacteria</taxon>
        <taxon>Bacillati</taxon>
        <taxon>Actinomycetota</taxon>
        <taxon>Actinomycetes</taxon>
        <taxon>Pseudonocardiales</taxon>
        <taxon>Pseudonocardiaceae</taxon>
    </lineage>
</organism>
<accession>A0A7W7VD18</accession>
<dbReference type="CDD" id="cd03784">
    <property type="entry name" value="GT1_Gtf-like"/>
    <property type="match status" value="1"/>
</dbReference>
<evidence type="ECO:0000256" key="2">
    <source>
        <dbReference type="ARBA" id="ARBA00023194"/>
    </source>
</evidence>
<keyword evidence="5" id="KW-0808">Transferase</keyword>
<evidence type="ECO:0000313" key="6">
    <source>
        <dbReference type="Proteomes" id="UP000520767"/>
    </source>
</evidence>
<keyword evidence="2" id="KW-0045">Antibiotic biosynthesis</keyword>
<dbReference type="Proteomes" id="UP000520767">
    <property type="component" value="Unassembled WGS sequence"/>
</dbReference>